<keyword evidence="6" id="KW-0021">Allosteric enzyme</keyword>
<sequence length="810" mass="93865">MSTHTKESFQKLVEEKLQRNRRKTMDNASDQDLYYAIAAVVTDEITPNWLATDQALKDNQTRQVYYLSMEFLIGRLIESNLQNCGMLTICNELLEDLGRSPDDVYKHEHDAGLGNGGLGRLAACFLDSMASLKYPGHGSGIRYRYGLFEQRIIHGNQVELPDYWLKEEYPWEIRKSDDALNVQFGGHVHMHKKQDDTLEFSYEGADVVVAVPYDVPVVGYQNNTVNSLRLWSAELPPQHESYEPNAENKYYHHLDHMRSVEQISGFLYPDDSNYEGKELRLKQQYFLVSATIQNIVRKYKRYMETPLSDFHKKVAIQINDTHPSLAVPELMRILMDQEGFSWDEAWEITRNTIAYTNHTTLSEALEKWPTDMIKSLLPRIYMIIDEINERFCKGIWFDHPELRETIPELAVIAEDQVHMARLAIVGSFSVNGVAKLHTEILKKQEMKNFYSLYPSKFNNKTNGITHRRWLLQVNPRLSSVITDAIGPQWISQPNKLIGLMRYSNDLPFLDKIEEVKRANKQDLAKVIKDRTGVIVNEDSIFDVQIKRLHEYKRQLLNIFHVIYLYNEIKENPSLDIVPRTFIFAAKAAPGYYMAKEVIKLIHHVASVVNYDKDIGDKIKVIFLENYNVSLAEKIIPAAEISEQISTASKEASGTGNMKMMMNGALTVGTLDGANIEIKDLVGNDNIFIFGLTSDEVLDYYKYGGYNANDLYRTDDRIRLVLDQLKHGRFGSQEIEFKDIYYHILTNNDPYFVLKDFDPYIESHELIERSYRYQRQWSRMSVTNIAYSGKFSSDRTIHEYASEIWKIQSQQ</sequence>
<dbReference type="InterPro" id="IPR035090">
    <property type="entry name" value="Pyridoxal_P_attach_site"/>
</dbReference>
<name>A0A859FIL9_9BACI</name>
<dbReference type="PANTHER" id="PTHR11468">
    <property type="entry name" value="GLYCOGEN PHOSPHORYLASE"/>
    <property type="match status" value="1"/>
</dbReference>
<evidence type="ECO:0000256" key="5">
    <source>
        <dbReference type="ARBA" id="ARBA00022490"/>
    </source>
</evidence>
<dbReference type="GO" id="GO:0005737">
    <property type="term" value="C:cytoplasm"/>
    <property type="evidence" value="ECO:0007669"/>
    <property type="project" value="UniProtKB-SubCell"/>
</dbReference>
<evidence type="ECO:0000256" key="11">
    <source>
        <dbReference type="ARBA" id="ARBA00025174"/>
    </source>
</evidence>
<comment type="cofactor">
    <cofactor evidence="2 13">
        <name>pyridoxal 5'-phosphate</name>
        <dbReference type="ChEBI" id="CHEBI:597326"/>
    </cofactor>
</comment>
<dbReference type="KEGG" id="psua:FLK61_36205"/>
<evidence type="ECO:0000256" key="7">
    <source>
        <dbReference type="ARBA" id="ARBA00022676"/>
    </source>
</evidence>
<dbReference type="PANTHER" id="PTHR11468:SF3">
    <property type="entry name" value="GLYCOGEN PHOSPHORYLASE, LIVER FORM"/>
    <property type="match status" value="1"/>
</dbReference>
<dbReference type="GO" id="GO:0005980">
    <property type="term" value="P:glycogen catabolic process"/>
    <property type="evidence" value="ECO:0007669"/>
    <property type="project" value="TreeGrafter"/>
</dbReference>
<evidence type="ECO:0000256" key="10">
    <source>
        <dbReference type="ARBA" id="ARBA00023277"/>
    </source>
</evidence>
<keyword evidence="8 13" id="KW-0808">Transferase</keyword>
<reference evidence="15" key="1">
    <citation type="submission" date="2019-07" db="EMBL/GenBank/DDBJ databases">
        <title>Bacillus alkalisoli sp. nov. isolated from saline soil.</title>
        <authorList>
            <person name="Sun J.-Q."/>
            <person name="Xu L."/>
        </authorList>
    </citation>
    <scope>NUCLEOTIDE SEQUENCE [LARGE SCALE GENOMIC DNA]</scope>
    <source>
        <strain evidence="15">M4U3P1</strain>
    </source>
</reference>
<dbReference type="GO" id="GO:0008184">
    <property type="term" value="F:glycogen phosphorylase activity"/>
    <property type="evidence" value="ECO:0007669"/>
    <property type="project" value="InterPro"/>
</dbReference>
<evidence type="ECO:0000256" key="3">
    <source>
        <dbReference type="ARBA" id="ARBA00004496"/>
    </source>
</evidence>
<dbReference type="Proteomes" id="UP000318138">
    <property type="component" value="Chromosome"/>
</dbReference>
<dbReference type="InterPro" id="IPR000811">
    <property type="entry name" value="Glyco_trans_35"/>
</dbReference>
<comment type="similarity">
    <text evidence="4 13">Belongs to the glycogen phosphorylase family.</text>
</comment>
<evidence type="ECO:0000256" key="12">
    <source>
        <dbReference type="PIRSR" id="PIRSR000460-1"/>
    </source>
</evidence>
<comment type="catalytic activity">
    <reaction evidence="1 13">
        <text>[(1-&gt;4)-alpha-D-glucosyl](n) + phosphate = [(1-&gt;4)-alpha-D-glucosyl](n-1) + alpha-D-glucose 1-phosphate</text>
        <dbReference type="Rhea" id="RHEA:41732"/>
        <dbReference type="Rhea" id="RHEA-COMP:9584"/>
        <dbReference type="Rhea" id="RHEA-COMP:9586"/>
        <dbReference type="ChEBI" id="CHEBI:15444"/>
        <dbReference type="ChEBI" id="CHEBI:43474"/>
        <dbReference type="ChEBI" id="CHEBI:58601"/>
        <dbReference type="EC" id="2.4.1.1"/>
    </reaction>
</comment>
<keyword evidence="15" id="KW-1185">Reference proteome</keyword>
<dbReference type="CDD" id="cd04300">
    <property type="entry name" value="GT35_Glycogen_Phosphorylase"/>
    <property type="match status" value="1"/>
</dbReference>
<organism evidence="14 15">
    <name type="scientific">Paenalkalicoccus suaedae</name>
    <dbReference type="NCBI Taxonomy" id="2592382"/>
    <lineage>
        <taxon>Bacteria</taxon>
        <taxon>Bacillati</taxon>
        <taxon>Bacillota</taxon>
        <taxon>Bacilli</taxon>
        <taxon>Bacillales</taxon>
        <taxon>Bacillaceae</taxon>
        <taxon>Paenalkalicoccus</taxon>
    </lineage>
</organism>
<accession>A0A859FIL9</accession>
<evidence type="ECO:0000256" key="6">
    <source>
        <dbReference type="ARBA" id="ARBA00022533"/>
    </source>
</evidence>
<keyword evidence="7 13" id="KW-0328">Glycosyltransferase</keyword>
<dbReference type="SUPFAM" id="SSF53756">
    <property type="entry name" value="UDP-Glycosyltransferase/glycogen phosphorylase"/>
    <property type="match status" value="1"/>
</dbReference>
<evidence type="ECO:0000256" key="4">
    <source>
        <dbReference type="ARBA" id="ARBA00006047"/>
    </source>
</evidence>
<comment type="subcellular location">
    <subcellularLocation>
        <location evidence="3">Cytoplasm</location>
    </subcellularLocation>
</comment>
<keyword evidence="10 13" id="KW-0119">Carbohydrate metabolism</keyword>
<dbReference type="RefSeq" id="WP_176010090.1">
    <property type="nucleotide sequence ID" value="NZ_CP041372.2"/>
</dbReference>
<keyword evidence="5" id="KW-0963">Cytoplasm</keyword>
<dbReference type="NCBIfam" id="TIGR02093">
    <property type="entry name" value="P_ylase"/>
    <property type="match status" value="1"/>
</dbReference>
<dbReference type="EMBL" id="CP041372">
    <property type="protein sequence ID" value="QKS72106.1"/>
    <property type="molecule type" value="Genomic_DNA"/>
</dbReference>
<evidence type="ECO:0000313" key="15">
    <source>
        <dbReference type="Proteomes" id="UP000318138"/>
    </source>
</evidence>
<dbReference type="Pfam" id="PF00343">
    <property type="entry name" value="Phosphorylase"/>
    <property type="match status" value="1"/>
</dbReference>
<protein>
    <recommendedName>
        <fullName evidence="13">Alpha-1,4 glucan phosphorylase</fullName>
        <ecNumber evidence="13">2.4.1.1</ecNumber>
    </recommendedName>
</protein>
<keyword evidence="9 12" id="KW-0663">Pyridoxal phosphate</keyword>
<comment type="function">
    <text evidence="13">Allosteric enzyme that catalyzes the rate-limiting step in glycogen catabolism, the phosphorolytic cleavage of glycogen to produce glucose-1-phosphate, and plays a central role in maintaining cellular and organismal glucose homeostasis.</text>
</comment>
<feature type="modified residue" description="N6-(pyridoxal phosphate)lysine" evidence="12">
    <location>
        <position position="658"/>
    </location>
</feature>
<evidence type="ECO:0000256" key="8">
    <source>
        <dbReference type="ARBA" id="ARBA00022679"/>
    </source>
</evidence>
<dbReference type="EC" id="2.4.1.1" evidence="13"/>
<gene>
    <name evidence="14" type="ORF">FLK61_36205</name>
</gene>
<dbReference type="AlphaFoldDB" id="A0A859FIL9"/>
<evidence type="ECO:0000313" key="14">
    <source>
        <dbReference type="EMBL" id="QKS72106.1"/>
    </source>
</evidence>
<dbReference type="FunFam" id="3.40.50.2000:FF:000003">
    <property type="entry name" value="Alpha-1,4 glucan phosphorylase"/>
    <property type="match status" value="1"/>
</dbReference>
<dbReference type="PROSITE" id="PS00102">
    <property type="entry name" value="PHOSPHORYLASE"/>
    <property type="match status" value="1"/>
</dbReference>
<dbReference type="PIRSF" id="PIRSF000460">
    <property type="entry name" value="Pprylas_GlgP"/>
    <property type="match status" value="1"/>
</dbReference>
<proteinExistence type="inferred from homology"/>
<evidence type="ECO:0000256" key="13">
    <source>
        <dbReference type="RuleBase" id="RU000587"/>
    </source>
</evidence>
<comment type="function">
    <text evidence="11">Phosphorylase is an important allosteric enzyme in carbohydrate metabolism. Enzymes from different sources differ in their regulatory mechanisms and in their natural substrates. However, all known phosphorylases share catalytic and structural properties.</text>
</comment>
<dbReference type="InterPro" id="IPR011833">
    <property type="entry name" value="Glycg_phsphrylas"/>
</dbReference>
<evidence type="ECO:0000256" key="9">
    <source>
        <dbReference type="ARBA" id="ARBA00022898"/>
    </source>
</evidence>
<dbReference type="Gene3D" id="3.40.50.2000">
    <property type="entry name" value="Glycogen Phosphorylase B"/>
    <property type="match status" value="2"/>
</dbReference>
<evidence type="ECO:0000256" key="2">
    <source>
        <dbReference type="ARBA" id="ARBA00001933"/>
    </source>
</evidence>
<dbReference type="FunFam" id="3.40.50.2000:FF:000153">
    <property type="entry name" value="Alpha-1,4 glucan phosphorylase"/>
    <property type="match status" value="1"/>
</dbReference>
<evidence type="ECO:0000256" key="1">
    <source>
        <dbReference type="ARBA" id="ARBA00001275"/>
    </source>
</evidence>
<dbReference type="GO" id="GO:0030170">
    <property type="term" value="F:pyridoxal phosphate binding"/>
    <property type="evidence" value="ECO:0007669"/>
    <property type="project" value="InterPro"/>
</dbReference>